<dbReference type="SUPFAM" id="SSF52540">
    <property type="entry name" value="P-loop containing nucleoside triphosphate hydrolases"/>
    <property type="match status" value="1"/>
</dbReference>
<dbReference type="Gene3D" id="3.40.50.300">
    <property type="entry name" value="P-loop containing nucleotide triphosphate hydrolases"/>
    <property type="match status" value="1"/>
</dbReference>
<evidence type="ECO:0000256" key="1">
    <source>
        <dbReference type="ARBA" id="ARBA00003531"/>
    </source>
</evidence>
<comment type="subcellular location">
    <subcellularLocation>
        <location evidence="2">Cytoplasm</location>
    </subcellularLocation>
</comment>
<evidence type="ECO:0000256" key="2">
    <source>
        <dbReference type="ARBA" id="ARBA00004496"/>
    </source>
</evidence>
<evidence type="ECO:0000256" key="4">
    <source>
        <dbReference type="ARBA" id="ARBA00012961"/>
    </source>
</evidence>
<keyword evidence="9" id="KW-0418">Kinase</keyword>
<feature type="domain" description="Guanylate kinase-like" evidence="13">
    <location>
        <begin position="2"/>
        <end position="182"/>
    </location>
</feature>
<dbReference type="Pfam" id="PF00625">
    <property type="entry name" value="Guanylate_kin"/>
    <property type="match status" value="1"/>
</dbReference>
<dbReference type="NCBIfam" id="TIGR03263">
    <property type="entry name" value="guanyl_kin"/>
    <property type="match status" value="1"/>
</dbReference>
<dbReference type="InterPro" id="IPR020590">
    <property type="entry name" value="Guanylate_kinase_CS"/>
</dbReference>
<dbReference type="HAMAP" id="MF_00328">
    <property type="entry name" value="Guanylate_kinase"/>
    <property type="match status" value="1"/>
</dbReference>
<protein>
    <recommendedName>
        <fullName evidence="5">Guanylate kinase</fullName>
        <ecNumber evidence="4">2.7.4.8</ecNumber>
    </recommendedName>
    <alternativeName>
        <fullName evidence="11">GMP kinase</fullName>
    </alternativeName>
</protein>
<reference evidence="14" key="1">
    <citation type="submission" date="2018-05" db="EMBL/GenBank/DDBJ databases">
        <authorList>
            <person name="Lanie J.A."/>
            <person name="Ng W.-L."/>
            <person name="Kazmierczak K.M."/>
            <person name="Andrzejewski T.M."/>
            <person name="Davidsen T.M."/>
            <person name="Wayne K.J."/>
            <person name="Tettelin H."/>
            <person name="Glass J.I."/>
            <person name="Rusch D."/>
            <person name="Podicherti R."/>
            <person name="Tsui H.-C.T."/>
            <person name="Winkler M.E."/>
        </authorList>
    </citation>
    <scope>NUCLEOTIDE SEQUENCE</scope>
</reference>
<dbReference type="PANTHER" id="PTHR23117">
    <property type="entry name" value="GUANYLATE KINASE-RELATED"/>
    <property type="match status" value="1"/>
</dbReference>
<name>A0A382AZA1_9ZZZZ</name>
<dbReference type="GO" id="GO:0005524">
    <property type="term" value="F:ATP binding"/>
    <property type="evidence" value="ECO:0007669"/>
    <property type="project" value="UniProtKB-KW"/>
</dbReference>
<evidence type="ECO:0000256" key="8">
    <source>
        <dbReference type="ARBA" id="ARBA00022741"/>
    </source>
</evidence>
<evidence type="ECO:0000256" key="3">
    <source>
        <dbReference type="ARBA" id="ARBA00005790"/>
    </source>
</evidence>
<keyword evidence="7" id="KW-0808">Transferase</keyword>
<dbReference type="GO" id="GO:0005829">
    <property type="term" value="C:cytosol"/>
    <property type="evidence" value="ECO:0007669"/>
    <property type="project" value="TreeGrafter"/>
</dbReference>
<evidence type="ECO:0000256" key="6">
    <source>
        <dbReference type="ARBA" id="ARBA00022490"/>
    </source>
</evidence>
<keyword evidence="10" id="KW-0067">ATP-binding</keyword>
<evidence type="ECO:0000256" key="12">
    <source>
        <dbReference type="ARBA" id="ARBA00048594"/>
    </source>
</evidence>
<evidence type="ECO:0000256" key="7">
    <source>
        <dbReference type="ARBA" id="ARBA00022679"/>
    </source>
</evidence>
<comment type="catalytic activity">
    <reaction evidence="12">
        <text>GMP + ATP = GDP + ADP</text>
        <dbReference type="Rhea" id="RHEA:20780"/>
        <dbReference type="ChEBI" id="CHEBI:30616"/>
        <dbReference type="ChEBI" id="CHEBI:58115"/>
        <dbReference type="ChEBI" id="CHEBI:58189"/>
        <dbReference type="ChEBI" id="CHEBI:456216"/>
        <dbReference type="EC" id="2.7.4.8"/>
    </reaction>
</comment>
<dbReference type="EC" id="2.7.4.8" evidence="4"/>
<sequence length="205" mass="23429">MIGLIVIAAPSGAGKTSLIAALLKELLNTKIKLSISFTTRKKRKDEIEGNSYFFISKKEFLLMKEKKEFLEEALVFGNLYGTGRKWVEKQIESGVQVILELDCQGAAQVKSVYPDSISIFIIPPSMKQLKKRLNKRSQDSQKIIEKRLSMARKEISKGKDFDFLVLNDDFENALNDLKQIITKKKYINNKRNQNAKKTLLDLLNK</sequence>
<organism evidence="14">
    <name type="scientific">marine metagenome</name>
    <dbReference type="NCBI Taxonomy" id="408172"/>
    <lineage>
        <taxon>unclassified sequences</taxon>
        <taxon>metagenomes</taxon>
        <taxon>ecological metagenomes</taxon>
    </lineage>
</organism>
<dbReference type="SMART" id="SM00072">
    <property type="entry name" value="GuKc"/>
    <property type="match status" value="1"/>
</dbReference>
<dbReference type="AlphaFoldDB" id="A0A382AZA1"/>
<dbReference type="GO" id="GO:0004385">
    <property type="term" value="F:GMP kinase activity"/>
    <property type="evidence" value="ECO:0007669"/>
    <property type="project" value="UniProtKB-EC"/>
</dbReference>
<dbReference type="Gene3D" id="3.30.63.10">
    <property type="entry name" value="Guanylate Kinase phosphate binding domain"/>
    <property type="match status" value="1"/>
</dbReference>
<evidence type="ECO:0000256" key="10">
    <source>
        <dbReference type="ARBA" id="ARBA00022840"/>
    </source>
</evidence>
<dbReference type="PROSITE" id="PS50052">
    <property type="entry name" value="GUANYLATE_KINASE_2"/>
    <property type="match status" value="1"/>
</dbReference>
<evidence type="ECO:0000256" key="11">
    <source>
        <dbReference type="ARBA" id="ARBA00030128"/>
    </source>
</evidence>
<evidence type="ECO:0000256" key="5">
    <source>
        <dbReference type="ARBA" id="ARBA00016296"/>
    </source>
</evidence>
<keyword evidence="6" id="KW-0963">Cytoplasm</keyword>
<evidence type="ECO:0000256" key="9">
    <source>
        <dbReference type="ARBA" id="ARBA00022777"/>
    </source>
</evidence>
<keyword evidence="8" id="KW-0547">Nucleotide-binding</keyword>
<proteinExistence type="inferred from homology"/>
<comment type="similarity">
    <text evidence="3">Belongs to the guanylate kinase family.</text>
</comment>
<gene>
    <name evidence="14" type="ORF">METZ01_LOCUS159653</name>
</gene>
<dbReference type="FunFam" id="3.30.63.10:FF:000005">
    <property type="entry name" value="Guanylate kinase"/>
    <property type="match status" value="1"/>
</dbReference>
<evidence type="ECO:0000313" key="14">
    <source>
        <dbReference type="EMBL" id="SVB06799.1"/>
    </source>
</evidence>
<evidence type="ECO:0000259" key="13">
    <source>
        <dbReference type="PROSITE" id="PS50052"/>
    </source>
</evidence>
<dbReference type="PROSITE" id="PS00856">
    <property type="entry name" value="GUANYLATE_KINASE_1"/>
    <property type="match status" value="1"/>
</dbReference>
<dbReference type="PANTHER" id="PTHR23117:SF13">
    <property type="entry name" value="GUANYLATE KINASE"/>
    <property type="match status" value="1"/>
</dbReference>
<dbReference type="InterPro" id="IPR027417">
    <property type="entry name" value="P-loop_NTPase"/>
</dbReference>
<dbReference type="InterPro" id="IPR008145">
    <property type="entry name" value="GK/Ca_channel_bsu"/>
</dbReference>
<dbReference type="InterPro" id="IPR017665">
    <property type="entry name" value="Guanylate_kinase"/>
</dbReference>
<dbReference type="CDD" id="cd00071">
    <property type="entry name" value="GMPK"/>
    <property type="match status" value="1"/>
</dbReference>
<comment type="function">
    <text evidence="1">Essential for recycling GMP and indirectly, cGMP.</text>
</comment>
<accession>A0A382AZA1</accession>
<dbReference type="InterPro" id="IPR008144">
    <property type="entry name" value="Guanylate_kin-like_dom"/>
</dbReference>
<dbReference type="EMBL" id="UINC01027482">
    <property type="protein sequence ID" value="SVB06799.1"/>
    <property type="molecule type" value="Genomic_DNA"/>
</dbReference>